<protein>
    <recommendedName>
        <fullName evidence="6">Right handed beta helix domain-containing protein</fullName>
    </recommendedName>
</protein>
<accession>A0A5J4WAB2</accession>
<keyword evidence="3" id="KW-1133">Transmembrane helix</keyword>
<dbReference type="InterPro" id="IPR011050">
    <property type="entry name" value="Pectin_lyase_fold/virulence"/>
</dbReference>
<evidence type="ECO:0008006" key="6">
    <source>
        <dbReference type="Google" id="ProtNLM"/>
    </source>
</evidence>
<evidence type="ECO:0000256" key="3">
    <source>
        <dbReference type="SAM" id="Phobius"/>
    </source>
</evidence>
<evidence type="ECO:0000313" key="5">
    <source>
        <dbReference type="Proteomes" id="UP000324800"/>
    </source>
</evidence>
<dbReference type="AlphaFoldDB" id="A0A5J4WAB2"/>
<name>A0A5J4WAB2_9EUKA</name>
<evidence type="ECO:0000313" key="4">
    <source>
        <dbReference type="EMBL" id="KAA6391750.1"/>
    </source>
</evidence>
<proteinExistence type="predicted"/>
<keyword evidence="3" id="KW-0812">Transmembrane</keyword>
<feature type="compositionally biased region" description="Basic and acidic residues" evidence="2">
    <location>
        <begin position="516"/>
        <end position="527"/>
    </location>
</feature>
<evidence type="ECO:0000256" key="2">
    <source>
        <dbReference type="SAM" id="MobiDB-lite"/>
    </source>
</evidence>
<dbReference type="EMBL" id="SNRW01002772">
    <property type="protein sequence ID" value="KAA6391750.1"/>
    <property type="molecule type" value="Genomic_DNA"/>
</dbReference>
<sequence>MDKTTISSQFRINSTQTSPRTFTNNPSGGTTQSEIQIITRGQFRISGNSLFQHIKFTMAGEAQYQQGGAINASINGQSRNLEISSCSFVGCESTDSGGALYIYSDLVGLITIKDISFTNCNSGQGGAFFCDISSGTQMTISGKVTFDKCNSYDQGGGQYFQVLGVKTEINITGELEYKECEAVLGGGLCIFVEDRSTVEINKASFTDCMSEYDGGAIFIGGGIYLWIDGGIVIFNPTQQILLDNCNSQNNGGGIYCWITQNGQIQVNNMKISNCTSQQVGGGGIYANINEGGQLILDNLCEFYQCKSNGNGGGIYAIIDFVIQCKFLIKDAFFHECKALNNTSQYYSQSGFGGCLFLTGSGDYNPGSKFIDLHGMRIYGNQADKNGRSLFVAMEKIEEWCQFGTLGEYVKGNYSDAYSDESDLEEDESSTPISIEGEIPNDQIATFGMNEYKWLNYKQKVYSIVISNDRNIFTGKDGLTIEEYATAAVQLEVIIEEDDADDDSEIDDPEKEDDDKKDDQEDLAEKDGKGKGLSVGAIIGIVFGILAFIALIVILIIIIVVFASKKKKEKENKLQDNEQQLSDLSTIAEPSQSSANNNQMSQIKTPPLSQVNSQVQSSNITNSQVRSYDITNTPDQPPNISNPKQIQIEHELSKAKVHKQTSLHQIKRQYTLEHIMRDTQIIQLTEEFFYQNITMRRHHENEMALSIQIMALRFSVYGLMAVSHRTH</sequence>
<keyword evidence="1" id="KW-0175">Coiled coil</keyword>
<feature type="compositionally biased region" description="Acidic residues" evidence="2">
    <location>
        <begin position="497"/>
        <end position="515"/>
    </location>
</feature>
<feature type="coiled-coil region" evidence="1">
    <location>
        <begin position="559"/>
        <end position="586"/>
    </location>
</feature>
<dbReference type="SUPFAM" id="SSF51126">
    <property type="entry name" value="Pectin lyase-like"/>
    <property type="match status" value="1"/>
</dbReference>
<evidence type="ECO:0000256" key="1">
    <source>
        <dbReference type="SAM" id="Coils"/>
    </source>
</evidence>
<feature type="transmembrane region" description="Helical" evidence="3">
    <location>
        <begin position="534"/>
        <end position="562"/>
    </location>
</feature>
<feature type="region of interest" description="Disordered" evidence="2">
    <location>
        <begin position="497"/>
        <end position="527"/>
    </location>
</feature>
<comment type="caution">
    <text evidence="4">The sequence shown here is derived from an EMBL/GenBank/DDBJ whole genome shotgun (WGS) entry which is preliminary data.</text>
</comment>
<organism evidence="4 5">
    <name type="scientific">Streblomastix strix</name>
    <dbReference type="NCBI Taxonomy" id="222440"/>
    <lineage>
        <taxon>Eukaryota</taxon>
        <taxon>Metamonada</taxon>
        <taxon>Preaxostyla</taxon>
        <taxon>Oxymonadida</taxon>
        <taxon>Streblomastigidae</taxon>
        <taxon>Streblomastix</taxon>
    </lineage>
</organism>
<reference evidence="4 5" key="1">
    <citation type="submission" date="2019-03" db="EMBL/GenBank/DDBJ databases">
        <title>Single cell metagenomics reveals metabolic interactions within the superorganism composed of flagellate Streblomastix strix and complex community of Bacteroidetes bacteria on its surface.</title>
        <authorList>
            <person name="Treitli S.C."/>
            <person name="Kolisko M."/>
            <person name="Husnik F."/>
            <person name="Keeling P."/>
            <person name="Hampl V."/>
        </authorList>
    </citation>
    <scope>NUCLEOTIDE SEQUENCE [LARGE SCALE GENOMIC DNA]</scope>
    <source>
        <strain evidence="4">ST1C</strain>
    </source>
</reference>
<feature type="region of interest" description="Disordered" evidence="2">
    <location>
        <begin position="1"/>
        <end position="31"/>
    </location>
</feature>
<gene>
    <name evidence="4" type="ORF">EZS28_012724</name>
</gene>
<keyword evidence="3" id="KW-0472">Membrane</keyword>
<dbReference type="Proteomes" id="UP000324800">
    <property type="component" value="Unassembled WGS sequence"/>
</dbReference>